<dbReference type="EMBL" id="JAQAGZ010000001">
    <property type="protein sequence ID" value="MCZ8511084.1"/>
    <property type="molecule type" value="Genomic_DNA"/>
</dbReference>
<dbReference type="PANTHER" id="PTHR43649:SF12">
    <property type="entry name" value="DIACETYLCHITOBIOSE BINDING PROTEIN DASA"/>
    <property type="match status" value="1"/>
</dbReference>
<dbReference type="Proteomes" id="UP001527882">
    <property type="component" value="Unassembled WGS sequence"/>
</dbReference>
<sequence length="437" mass="48635">MKPIAIRLAAPILLAGMLSACGGPAATDNPASTADREGPVELVFYSMSKDLEASFNDRYGDAIRKKFPNYTIKYIQRGTGTDLQDLLNAGQRIDIHWDSIGSFPNSNIVYGLSYDMTDLIKKHNVDLSRFEPSLIDAMKQLGDGKIYGLPVYNERMALFYNKDLFDKLGVPYPKDGMTWDELGDLAKKLSVEKDGVAYTGFSPSINHLFLTNPYSLPLLDKDTQKATINSDKWKQVIEAQLIRPASSPVYAKAMAAYNGKIPDLQQFAKDQTLAMFISSPVLPSVMKKELSQFNWDIVSYPEMSDLRGIGPQSYPGYFAITKMARNKDAAMEVLKYLTSDEYQLEYSKKGIMTSLKSDSVQKALGSESSFKGKNYGAFFYNKFPAMANKSVLESQVAVLGTYTKNMNKVAAGTMDLNTALRTAEEETNKLVDDFKKK</sequence>
<protein>
    <submittedName>
        <fullName evidence="2">Extracellular solute-binding protein</fullName>
    </submittedName>
</protein>
<dbReference type="PROSITE" id="PS51257">
    <property type="entry name" value="PROKAR_LIPOPROTEIN"/>
    <property type="match status" value="1"/>
</dbReference>
<comment type="caution">
    <text evidence="2">The sequence shown here is derived from an EMBL/GenBank/DDBJ whole genome shotgun (WGS) entry which is preliminary data.</text>
</comment>
<keyword evidence="1" id="KW-0732">Signal</keyword>
<feature type="chain" id="PRO_5045525409" evidence="1">
    <location>
        <begin position="26"/>
        <end position="437"/>
    </location>
</feature>
<dbReference type="InterPro" id="IPR050490">
    <property type="entry name" value="Bact_solute-bd_prot1"/>
</dbReference>
<evidence type="ECO:0000313" key="2">
    <source>
        <dbReference type="EMBL" id="MCZ8511084.1"/>
    </source>
</evidence>
<evidence type="ECO:0000313" key="3">
    <source>
        <dbReference type="Proteomes" id="UP001527882"/>
    </source>
</evidence>
<dbReference type="RefSeq" id="WP_269879454.1">
    <property type="nucleotide sequence ID" value="NZ_JAQAGZ010000001.1"/>
</dbReference>
<dbReference type="SUPFAM" id="SSF53850">
    <property type="entry name" value="Periplasmic binding protein-like II"/>
    <property type="match status" value="1"/>
</dbReference>
<reference evidence="2 3" key="1">
    <citation type="submission" date="2022-12" db="EMBL/GenBank/DDBJ databases">
        <title>Draft genome sequence of Paenibacillus sp. dW9.</title>
        <authorList>
            <person name="Choi E.-W."/>
            <person name="Kim D.-U."/>
        </authorList>
    </citation>
    <scope>NUCLEOTIDE SEQUENCE [LARGE SCALE GENOMIC DNA]</scope>
    <source>
        <strain evidence="3">dW9</strain>
    </source>
</reference>
<name>A0ABT4Q2H4_9BACL</name>
<evidence type="ECO:0000256" key="1">
    <source>
        <dbReference type="SAM" id="SignalP"/>
    </source>
</evidence>
<accession>A0ABT4Q2H4</accession>
<dbReference type="InterPro" id="IPR006059">
    <property type="entry name" value="SBP"/>
</dbReference>
<gene>
    <name evidence="2" type="ORF">O9H85_01260</name>
</gene>
<keyword evidence="3" id="KW-1185">Reference proteome</keyword>
<feature type="signal peptide" evidence="1">
    <location>
        <begin position="1"/>
        <end position="25"/>
    </location>
</feature>
<dbReference type="Gene3D" id="3.40.190.10">
    <property type="entry name" value="Periplasmic binding protein-like II"/>
    <property type="match status" value="1"/>
</dbReference>
<proteinExistence type="predicted"/>
<dbReference type="PANTHER" id="PTHR43649">
    <property type="entry name" value="ARABINOSE-BINDING PROTEIN-RELATED"/>
    <property type="match status" value="1"/>
</dbReference>
<organism evidence="2 3">
    <name type="scientific">Paenibacillus gyeongsangnamensis</name>
    <dbReference type="NCBI Taxonomy" id="3388067"/>
    <lineage>
        <taxon>Bacteria</taxon>
        <taxon>Bacillati</taxon>
        <taxon>Bacillota</taxon>
        <taxon>Bacilli</taxon>
        <taxon>Bacillales</taxon>
        <taxon>Paenibacillaceae</taxon>
        <taxon>Paenibacillus</taxon>
    </lineage>
</organism>
<dbReference type="Pfam" id="PF01547">
    <property type="entry name" value="SBP_bac_1"/>
    <property type="match status" value="1"/>
</dbReference>